<gene>
    <name evidence="1" type="ORF">OEZ71_07670</name>
</gene>
<organism evidence="1 2">
    <name type="scientific">Albidovulum litorale</name>
    <dbReference type="NCBI Taxonomy" id="2984134"/>
    <lineage>
        <taxon>Bacteria</taxon>
        <taxon>Pseudomonadati</taxon>
        <taxon>Pseudomonadota</taxon>
        <taxon>Alphaproteobacteria</taxon>
        <taxon>Rhodobacterales</taxon>
        <taxon>Paracoccaceae</taxon>
        <taxon>Albidovulum</taxon>
    </lineage>
</organism>
<evidence type="ECO:0000313" key="1">
    <source>
        <dbReference type="EMBL" id="MCV2872173.1"/>
    </source>
</evidence>
<proteinExistence type="predicted"/>
<name>A0ABT2ZM17_9RHOB</name>
<sequence length="179" mass="20538">MTPPTATIDLRITRIESLFETLDPSPFHERDLDQKAFDYILGWAREYPSDHRFHLRLHLPASEAERANSVDVAAAIRANFGYWIGSVQRDRREQFRLGRRYVAIGLSVLALCLLAKQSLPSLMGDTPLARFLGEGLSILGWVANWKPAETFLYEWWPLYRRLALLRRLEAAEVEIVATA</sequence>
<evidence type="ECO:0000313" key="2">
    <source>
        <dbReference type="Proteomes" id="UP001652564"/>
    </source>
</evidence>
<reference evidence="1 2" key="1">
    <citation type="submission" date="2022-10" db="EMBL/GenBank/DDBJ databases">
        <title>Defluviimonas sp. nov., isolated from ocean surface sediments.</title>
        <authorList>
            <person name="He W."/>
            <person name="Wang L."/>
            <person name="Zhang D.-F."/>
        </authorList>
    </citation>
    <scope>NUCLEOTIDE SEQUENCE [LARGE SCALE GENOMIC DNA]</scope>
    <source>
        <strain evidence="1 2">WL0050</strain>
    </source>
</reference>
<dbReference type="EMBL" id="JAOWKZ010000002">
    <property type="protein sequence ID" value="MCV2872173.1"/>
    <property type="molecule type" value="Genomic_DNA"/>
</dbReference>
<comment type="caution">
    <text evidence="1">The sequence shown here is derived from an EMBL/GenBank/DDBJ whole genome shotgun (WGS) entry which is preliminary data.</text>
</comment>
<dbReference type="RefSeq" id="WP_263739360.1">
    <property type="nucleotide sequence ID" value="NZ_JAOWKZ010000002.1"/>
</dbReference>
<dbReference type="Proteomes" id="UP001652564">
    <property type="component" value="Unassembled WGS sequence"/>
</dbReference>
<protein>
    <submittedName>
        <fullName evidence="1">Uncharacterized protein</fullName>
    </submittedName>
</protein>
<accession>A0ABT2ZM17</accession>
<keyword evidence="2" id="KW-1185">Reference proteome</keyword>